<evidence type="ECO:0000313" key="2">
    <source>
        <dbReference type="EMBL" id="EGI76336.1"/>
    </source>
</evidence>
<evidence type="ECO:0008006" key="4">
    <source>
        <dbReference type="Google" id="ProtNLM"/>
    </source>
</evidence>
<keyword evidence="1" id="KW-0732">Signal</keyword>
<dbReference type="EMBL" id="AEGR01000072">
    <property type="protein sequence ID" value="EGI76336.1"/>
    <property type="molecule type" value="Genomic_DNA"/>
</dbReference>
<gene>
    <name evidence="2" type="ORF">HGR_11740</name>
</gene>
<reference evidence="2 3" key="1">
    <citation type="journal article" date="2011" name="EMBO J.">
        <title>Structural diversity of bacterial flagellar motors.</title>
        <authorList>
            <person name="Chen S."/>
            <person name="Beeby M."/>
            <person name="Murphy G.E."/>
            <person name="Leadbetter J.R."/>
            <person name="Hendrixson D.R."/>
            <person name="Briegel A."/>
            <person name="Li Z."/>
            <person name="Shi J."/>
            <person name="Tocheva E.I."/>
            <person name="Muller A."/>
            <person name="Dobro M.J."/>
            <person name="Jensen G.J."/>
        </authorList>
    </citation>
    <scope>NUCLEOTIDE SEQUENCE [LARGE SCALE GENOMIC DNA]</scope>
    <source>
        <strain evidence="2 3">ATCC 19624</strain>
    </source>
</reference>
<dbReference type="AlphaFoldDB" id="F3KV61"/>
<dbReference type="RefSeq" id="WP_006298421.1">
    <property type="nucleotide sequence ID" value="NZ_AEGR01000072.1"/>
</dbReference>
<feature type="signal peptide" evidence="1">
    <location>
        <begin position="1"/>
        <end position="23"/>
    </location>
</feature>
<organism evidence="2 3">
    <name type="scientific">Hylemonella gracilis ATCC 19624</name>
    <dbReference type="NCBI Taxonomy" id="887062"/>
    <lineage>
        <taxon>Bacteria</taxon>
        <taxon>Pseudomonadati</taxon>
        <taxon>Pseudomonadota</taxon>
        <taxon>Betaproteobacteria</taxon>
        <taxon>Burkholderiales</taxon>
        <taxon>Comamonadaceae</taxon>
        <taxon>Hylemonella</taxon>
    </lineage>
</organism>
<comment type="caution">
    <text evidence="2">The sequence shown here is derived from an EMBL/GenBank/DDBJ whole genome shotgun (WGS) entry which is preliminary data.</text>
</comment>
<dbReference type="PROSITE" id="PS51257">
    <property type="entry name" value="PROKAR_LIPOPROTEIN"/>
    <property type="match status" value="1"/>
</dbReference>
<sequence>MNVTARTLAVAAASVLLLGCAHTGKPEQQAQAPLYSCYRHIYNNSSCNWKFQVEPTYKQHGNVFFGSANTSSCTQKNGPCTVAPGTTIDLHYTYTDGAADGQMNITDSTGKTNTWNYGNSVVNQCVSFNHKGNTGSVALNDPSGGDMNAWGPCNW</sequence>
<dbReference type="Proteomes" id="UP000016368">
    <property type="component" value="Unassembled WGS sequence"/>
</dbReference>
<dbReference type="OrthoDB" id="9828680at2"/>
<feature type="chain" id="PRO_5003302102" description="Lipoprotein" evidence="1">
    <location>
        <begin position="24"/>
        <end position="155"/>
    </location>
</feature>
<evidence type="ECO:0000256" key="1">
    <source>
        <dbReference type="SAM" id="SignalP"/>
    </source>
</evidence>
<evidence type="ECO:0000313" key="3">
    <source>
        <dbReference type="Proteomes" id="UP000016368"/>
    </source>
</evidence>
<accession>F3KV61</accession>
<name>F3KV61_9BURK</name>
<protein>
    <recommendedName>
        <fullName evidence="4">Lipoprotein</fullName>
    </recommendedName>
</protein>
<proteinExistence type="predicted"/>
<keyword evidence="3" id="KW-1185">Reference proteome</keyword>